<evidence type="ECO:0000256" key="2">
    <source>
        <dbReference type="ARBA" id="ARBA00001936"/>
    </source>
</evidence>
<name>A0A1I4RMW3_9GAMM</name>
<keyword evidence="8" id="KW-0378">Hydrolase</keyword>
<dbReference type="Pfam" id="PF08774">
    <property type="entry name" value="VRR_NUC"/>
    <property type="match status" value="1"/>
</dbReference>
<comment type="similarity">
    <text evidence="4">Belongs to the FAN1 family.</text>
</comment>
<dbReference type="Gene3D" id="3.40.1350.10">
    <property type="match status" value="1"/>
</dbReference>
<dbReference type="InterPro" id="IPR040603">
    <property type="entry name" value="FAN1_SAP_bact"/>
</dbReference>
<dbReference type="PANTHER" id="PTHR15749">
    <property type="entry name" value="FANCONI-ASSOCIATED NUCLEASE 1"/>
    <property type="match status" value="1"/>
</dbReference>
<evidence type="ECO:0000256" key="9">
    <source>
        <dbReference type="ARBA" id="ARBA00022842"/>
    </source>
</evidence>
<keyword evidence="6" id="KW-0540">Nuclease</keyword>
<comment type="cofactor">
    <cofactor evidence="2">
        <name>Mn(2+)</name>
        <dbReference type="ChEBI" id="CHEBI:29035"/>
    </cofactor>
</comment>
<dbReference type="InterPro" id="IPR049125">
    <property type="entry name" value="FAN1-like_WH"/>
</dbReference>
<protein>
    <recommendedName>
        <fullName evidence="5">phosphodiesterase I</fullName>
        <ecNumber evidence="5">3.1.4.1</ecNumber>
    </recommendedName>
</protein>
<dbReference type="GO" id="GO:0046872">
    <property type="term" value="F:metal ion binding"/>
    <property type="evidence" value="ECO:0007669"/>
    <property type="project" value="UniProtKB-KW"/>
</dbReference>
<dbReference type="GO" id="GO:0003676">
    <property type="term" value="F:nucleic acid binding"/>
    <property type="evidence" value="ECO:0007669"/>
    <property type="project" value="InterPro"/>
</dbReference>
<keyword evidence="9" id="KW-0460">Magnesium</keyword>
<evidence type="ECO:0000256" key="4">
    <source>
        <dbReference type="ARBA" id="ARBA00005533"/>
    </source>
</evidence>
<dbReference type="Proteomes" id="UP000199339">
    <property type="component" value="Unassembled WGS sequence"/>
</dbReference>
<evidence type="ECO:0000256" key="8">
    <source>
        <dbReference type="ARBA" id="ARBA00022801"/>
    </source>
</evidence>
<evidence type="ECO:0000256" key="7">
    <source>
        <dbReference type="ARBA" id="ARBA00022723"/>
    </source>
</evidence>
<comment type="cofactor">
    <cofactor evidence="3">
        <name>Mg(2+)</name>
        <dbReference type="ChEBI" id="CHEBI:18420"/>
    </cofactor>
</comment>
<dbReference type="InterPro" id="IPR011856">
    <property type="entry name" value="tRNA_endonuc-like_dom_sf"/>
</dbReference>
<accession>A0A1I4RMW3</accession>
<dbReference type="GO" id="GO:0036297">
    <property type="term" value="P:interstrand cross-link repair"/>
    <property type="evidence" value="ECO:0007669"/>
    <property type="project" value="InterPro"/>
</dbReference>
<dbReference type="InterPro" id="IPR033315">
    <property type="entry name" value="Fan1-like"/>
</dbReference>
<evidence type="ECO:0000256" key="5">
    <source>
        <dbReference type="ARBA" id="ARBA00012029"/>
    </source>
</evidence>
<evidence type="ECO:0000313" key="13">
    <source>
        <dbReference type="Proteomes" id="UP000199339"/>
    </source>
</evidence>
<sequence length="571" mass="65934">MTTFDPASVPRTADLDNPLYYLENMETVVRWVLDHHGDLLTGSEFRLLETFLGLETEEKALLTRLVMRTGELFRADKLVYPELDSPVSEILHRLVSADWLEPEPLLDLDQLFRLFTLAELRPAFADTLQELGHSRTLPKATMKTVLSDHFSEARTLDQWFDTGEAWVVCLRHMALFDRIRLMFFGNLRQTWSDFVLVELGYQSYEQVPFTAESRAFSHREEVDCYLAMQACRDQLDEGVPAFEVWSQVPGPVTNAWLASRRDRLLLELGRQAERQGDRELALTVWARSQHREARLKQLRLLERMKRHEEAWGIASHWQSEEMSDAERQGLDRILKRVAPKVGEPRPAPITTLPINEWQISLPRPAVGSVEWAAAEHLHRPEAPVAYVENTLINGLFGLLCWSAIFKPVPGAFFHPFHTGPADLTREDFVERRRPDFEACFATLGDGGYQQRILDTWHGKQGLANPFVIWPALSQDLIELALECIPAEHLEAMFRRLLLNVKEHRSGFPDLIQFHPQRPDDEPRYEMVEVKGPGDRLQDHQRRWLDFFAREGIPASVCYVRWDEDSGVGSRE</sequence>
<feature type="domain" description="VRR-NUC" evidence="11">
    <location>
        <begin position="443"/>
        <end position="561"/>
    </location>
</feature>
<evidence type="ECO:0000256" key="3">
    <source>
        <dbReference type="ARBA" id="ARBA00001946"/>
    </source>
</evidence>
<evidence type="ECO:0000256" key="6">
    <source>
        <dbReference type="ARBA" id="ARBA00022722"/>
    </source>
</evidence>
<dbReference type="EMBL" id="FOUR01000001">
    <property type="protein sequence ID" value="SFM53320.1"/>
    <property type="molecule type" value="Genomic_DNA"/>
</dbReference>
<evidence type="ECO:0000313" key="12">
    <source>
        <dbReference type="EMBL" id="SFM53320.1"/>
    </source>
</evidence>
<dbReference type="RefSeq" id="WP_091998418.1">
    <property type="nucleotide sequence ID" value="NZ_FOUR01000001.1"/>
</dbReference>
<proteinExistence type="inferred from homology"/>
<keyword evidence="10" id="KW-0464">Manganese</keyword>
<keyword evidence="13" id="KW-1185">Reference proteome</keyword>
<dbReference type="GO" id="GO:0004528">
    <property type="term" value="F:phosphodiesterase I activity"/>
    <property type="evidence" value="ECO:0007669"/>
    <property type="project" value="UniProtKB-EC"/>
</dbReference>
<dbReference type="Pfam" id="PF21315">
    <property type="entry name" value="FAN1_HTH"/>
    <property type="match status" value="1"/>
</dbReference>
<dbReference type="EC" id="3.1.4.1" evidence="5"/>
<organism evidence="12 13">
    <name type="scientific">Marinobacter pelagius</name>
    <dbReference type="NCBI Taxonomy" id="379482"/>
    <lineage>
        <taxon>Bacteria</taxon>
        <taxon>Pseudomonadati</taxon>
        <taxon>Pseudomonadota</taxon>
        <taxon>Gammaproteobacteria</taxon>
        <taxon>Pseudomonadales</taxon>
        <taxon>Marinobacteraceae</taxon>
        <taxon>Marinobacter</taxon>
    </lineage>
</organism>
<dbReference type="SMART" id="SM00990">
    <property type="entry name" value="VRR_NUC"/>
    <property type="match status" value="1"/>
</dbReference>
<evidence type="ECO:0000259" key="11">
    <source>
        <dbReference type="SMART" id="SM00990"/>
    </source>
</evidence>
<gene>
    <name evidence="12" type="ORF">SAMN04487961_0602</name>
</gene>
<dbReference type="PANTHER" id="PTHR15749:SF4">
    <property type="entry name" value="FANCONI-ASSOCIATED NUCLEASE 1"/>
    <property type="match status" value="1"/>
</dbReference>
<dbReference type="AlphaFoldDB" id="A0A1I4RMW3"/>
<dbReference type="Pfam" id="PF18081">
    <property type="entry name" value="FANC_SAP"/>
    <property type="match status" value="1"/>
</dbReference>
<evidence type="ECO:0000256" key="10">
    <source>
        <dbReference type="ARBA" id="ARBA00023211"/>
    </source>
</evidence>
<reference evidence="13" key="1">
    <citation type="submission" date="2016-10" db="EMBL/GenBank/DDBJ databases">
        <authorList>
            <person name="Varghese N."/>
            <person name="Submissions S."/>
        </authorList>
    </citation>
    <scope>NUCLEOTIDE SEQUENCE [LARGE SCALE GENOMIC DNA]</scope>
    <source>
        <strain evidence="13">CGMCC 1.6775</strain>
    </source>
</reference>
<dbReference type="InterPro" id="IPR014883">
    <property type="entry name" value="VRR_NUC"/>
</dbReference>
<evidence type="ECO:0000256" key="1">
    <source>
        <dbReference type="ARBA" id="ARBA00000983"/>
    </source>
</evidence>
<comment type="catalytic activity">
    <reaction evidence="1">
        <text>Hydrolytically removes 5'-nucleotides successively from the 3'-hydroxy termini of 3'-hydroxy-terminated oligonucleotides.</text>
        <dbReference type="EC" id="3.1.4.1"/>
    </reaction>
</comment>
<dbReference type="OrthoDB" id="9803913at2"/>
<keyword evidence="7" id="KW-0479">Metal-binding</keyword>